<proteinExistence type="predicted"/>
<dbReference type="AlphaFoldDB" id="A0A6C2YQM6"/>
<sequence>MVGTAFSPRTWGIVAGIACLTTLQVCLAIWTHCCFEGRYDGPFLISSHFGVPSALADAGIRPTITDQYPQVGWDGQFYFFMANDPLGLADTAEHLDTITYRYQRIGIPALAWGISRITGHSVTSAFWYLTVQNILVAAGFGVLVGYLSACGISAGWAMTWLGAGGTWYTLAYGLPDAAADGVFIIAFWAVITGRLWGYLLASTLLVLIREGYVLFPFAVFLATVWGKLDWSRSWWTRSLLTTIPGIAVIAWAVYLSVHFGIAVTSPERNPSITTGLPGVEFWKSLRHAWEICDRQGVVYRLISMASLITILVIAARHCRRHLAFAVVLPYLLLMLCLGPVVWQHHQGYFKAMGTVLIVGILLLTITPNRILKGILVLNLLIGIDWNLIQAIIPAPFFSPNSVILTDMPPSEHPFGSSLNDIRGKFTPFPDVPNQSPLRSMTDEIEWMDARETVATEYQGIWRYWHRELVPFPIRIHNRGTEAWSANPRLGTGAVHLVAELLPADRSRTLMQQRVPLPRSIEPGESLDLLVWIRLGNRQIAHLHLAMEQVGVHPFNPHTSTRGLHRVIRIR</sequence>
<organism evidence="2">
    <name type="scientific">Tuwongella immobilis</name>
    <dbReference type="NCBI Taxonomy" id="692036"/>
    <lineage>
        <taxon>Bacteria</taxon>
        <taxon>Pseudomonadati</taxon>
        <taxon>Planctomycetota</taxon>
        <taxon>Planctomycetia</taxon>
        <taxon>Gemmatales</taxon>
        <taxon>Gemmataceae</taxon>
        <taxon>Tuwongella</taxon>
    </lineage>
</organism>
<name>A0A6C2YQM6_9BACT</name>
<evidence type="ECO:0000313" key="3">
    <source>
        <dbReference type="Proteomes" id="UP000464378"/>
    </source>
</evidence>
<gene>
    <name evidence="2" type="ORF">GMBLW1_01740</name>
</gene>
<keyword evidence="1" id="KW-0472">Membrane</keyword>
<feature type="transmembrane region" description="Helical" evidence="1">
    <location>
        <begin position="348"/>
        <end position="366"/>
    </location>
</feature>
<dbReference type="KEGG" id="tim:GMBLW1_01740"/>
<feature type="transmembrane region" description="Helical" evidence="1">
    <location>
        <begin position="154"/>
        <end position="174"/>
    </location>
</feature>
<evidence type="ECO:0000256" key="1">
    <source>
        <dbReference type="SAM" id="Phobius"/>
    </source>
</evidence>
<keyword evidence="1" id="KW-1133">Transmembrane helix</keyword>
<feature type="transmembrane region" description="Helical" evidence="1">
    <location>
        <begin position="125"/>
        <end position="148"/>
    </location>
</feature>
<reference evidence="2" key="1">
    <citation type="submission" date="2019-04" db="EMBL/GenBank/DDBJ databases">
        <authorList>
            <consortium name="Science for Life Laboratories"/>
        </authorList>
    </citation>
    <scope>NUCLEOTIDE SEQUENCE</scope>
    <source>
        <strain evidence="2">MBLW1</strain>
    </source>
</reference>
<feature type="transmembrane region" description="Helical" evidence="1">
    <location>
        <begin position="297"/>
        <end position="315"/>
    </location>
</feature>
<dbReference type="EMBL" id="LR586016">
    <property type="protein sequence ID" value="VIP03786.1"/>
    <property type="molecule type" value="Genomic_DNA"/>
</dbReference>
<evidence type="ECO:0008006" key="4">
    <source>
        <dbReference type="Google" id="ProtNLM"/>
    </source>
</evidence>
<feature type="transmembrane region" description="Helical" evidence="1">
    <location>
        <begin position="240"/>
        <end position="261"/>
    </location>
</feature>
<keyword evidence="3" id="KW-1185">Reference proteome</keyword>
<feature type="transmembrane region" description="Helical" evidence="1">
    <location>
        <begin position="322"/>
        <end position="342"/>
    </location>
</feature>
<feature type="transmembrane region" description="Helical" evidence="1">
    <location>
        <begin position="373"/>
        <end position="392"/>
    </location>
</feature>
<dbReference type="InParanoid" id="A0A6C2YQM6"/>
<dbReference type="EMBL" id="LR593887">
    <property type="protein sequence ID" value="VTS04940.1"/>
    <property type="molecule type" value="Genomic_DNA"/>
</dbReference>
<dbReference type="Proteomes" id="UP000464378">
    <property type="component" value="Chromosome"/>
</dbReference>
<feature type="transmembrane region" description="Helical" evidence="1">
    <location>
        <begin position="211"/>
        <end position="228"/>
    </location>
</feature>
<protein>
    <recommendedName>
        <fullName evidence="4">Glycosyltransferase RgtA/B/C/D-like domain-containing protein</fullName>
    </recommendedName>
</protein>
<accession>A0A6C2YQM6</accession>
<feature type="transmembrane region" description="Helical" evidence="1">
    <location>
        <begin position="12"/>
        <end position="30"/>
    </location>
</feature>
<keyword evidence="1" id="KW-0812">Transmembrane</keyword>
<evidence type="ECO:0000313" key="2">
    <source>
        <dbReference type="EMBL" id="VIP03786.1"/>
    </source>
</evidence>
<feature type="transmembrane region" description="Helical" evidence="1">
    <location>
        <begin position="181"/>
        <end position="199"/>
    </location>
</feature>